<dbReference type="RefSeq" id="WP_215919454.1">
    <property type="nucleotide sequence ID" value="NZ_JAHKNI010000007.1"/>
</dbReference>
<protein>
    <recommendedName>
        <fullName evidence="4">YCII-related domain-containing protein</fullName>
    </recommendedName>
</protein>
<comment type="caution">
    <text evidence="2">The sequence shown here is derived from an EMBL/GenBank/DDBJ whole genome shotgun (WGS) entry which is preliminary data.</text>
</comment>
<dbReference type="EMBL" id="JAHKNI010000007">
    <property type="protein sequence ID" value="MBU3064347.1"/>
    <property type="molecule type" value="Genomic_DNA"/>
</dbReference>
<sequence>MVLAVSDGVVEQRPQLLDHQLCRAEPLVQSGLADDERELNRHSSGVVTVHGSTPNSTGSSEPEFVVSACWIDPRAGVDAAGDWFSVEIEPVVLA</sequence>
<proteinExistence type="predicted"/>
<feature type="compositionally biased region" description="Polar residues" evidence="1">
    <location>
        <begin position="42"/>
        <end position="60"/>
    </location>
</feature>
<evidence type="ECO:0000313" key="2">
    <source>
        <dbReference type="EMBL" id="MBU3064347.1"/>
    </source>
</evidence>
<reference evidence="2 3" key="1">
    <citation type="submission" date="2021-06" db="EMBL/GenBank/DDBJ databases">
        <title>Actinomycetes sequencing.</title>
        <authorList>
            <person name="Shan Q."/>
        </authorList>
    </citation>
    <scope>NUCLEOTIDE SEQUENCE [LARGE SCALE GENOMIC DNA]</scope>
    <source>
        <strain evidence="2 3">NEAU-G5</strain>
    </source>
</reference>
<name>A0ABS6B222_9NOCA</name>
<organism evidence="2 3">
    <name type="scientific">Nocardia albiluteola</name>
    <dbReference type="NCBI Taxonomy" id="2842303"/>
    <lineage>
        <taxon>Bacteria</taxon>
        <taxon>Bacillati</taxon>
        <taxon>Actinomycetota</taxon>
        <taxon>Actinomycetes</taxon>
        <taxon>Mycobacteriales</taxon>
        <taxon>Nocardiaceae</taxon>
        <taxon>Nocardia</taxon>
    </lineage>
</organism>
<accession>A0ABS6B222</accession>
<keyword evidence="3" id="KW-1185">Reference proteome</keyword>
<evidence type="ECO:0000256" key="1">
    <source>
        <dbReference type="SAM" id="MobiDB-lite"/>
    </source>
</evidence>
<feature type="region of interest" description="Disordered" evidence="1">
    <location>
        <begin position="33"/>
        <end position="61"/>
    </location>
</feature>
<evidence type="ECO:0000313" key="3">
    <source>
        <dbReference type="Proteomes" id="UP000733379"/>
    </source>
</evidence>
<evidence type="ECO:0008006" key="4">
    <source>
        <dbReference type="Google" id="ProtNLM"/>
    </source>
</evidence>
<dbReference type="Proteomes" id="UP000733379">
    <property type="component" value="Unassembled WGS sequence"/>
</dbReference>
<gene>
    <name evidence="2" type="ORF">KO481_22785</name>
</gene>